<feature type="transmembrane region" description="Helical" evidence="1">
    <location>
        <begin position="266"/>
        <end position="287"/>
    </location>
</feature>
<feature type="transmembrane region" description="Helical" evidence="1">
    <location>
        <begin position="141"/>
        <end position="163"/>
    </location>
</feature>
<dbReference type="AlphaFoldDB" id="A0A9P6CU86"/>
<dbReference type="OrthoDB" id="3062801at2759"/>
<feature type="transmembrane region" description="Helical" evidence="1">
    <location>
        <begin position="40"/>
        <end position="59"/>
    </location>
</feature>
<dbReference type="EMBL" id="MU155216">
    <property type="protein sequence ID" value="KAF9479302.1"/>
    <property type="molecule type" value="Genomic_DNA"/>
</dbReference>
<keyword evidence="1" id="KW-1133">Transmembrane helix</keyword>
<evidence type="ECO:0000313" key="3">
    <source>
        <dbReference type="Proteomes" id="UP000807469"/>
    </source>
</evidence>
<keyword evidence="1" id="KW-0472">Membrane</keyword>
<proteinExistence type="predicted"/>
<comment type="caution">
    <text evidence="2">The sequence shown here is derived from an EMBL/GenBank/DDBJ whole genome shotgun (WGS) entry which is preliminary data.</text>
</comment>
<organism evidence="2 3">
    <name type="scientific">Pholiota conissans</name>
    <dbReference type="NCBI Taxonomy" id="109636"/>
    <lineage>
        <taxon>Eukaryota</taxon>
        <taxon>Fungi</taxon>
        <taxon>Dikarya</taxon>
        <taxon>Basidiomycota</taxon>
        <taxon>Agaricomycotina</taxon>
        <taxon>Agaricomycetes</taxon>
        <taxon>Agaricomycetidae</taxon>
        <taxon>Agaricales</taxon>
        <taxon>Agaricineae</taxon>
        <taxon>Strophariaceae</taxon>
        <taxon>Pholiota</taxon>
    </lineage>
</organism>
<protein>
    <submittedName>
        <fullName evidence="2">Uncharacterized protein</fullName>
    </submittedName>
</protein>
<keyword evidence="3" id="KW-1185">Reference proteome</keyword>
<feature type="non-terminal residue" evidence="2">
    <location>
        <position position="293"/>
    </location>
</feature>
<accession>A0A9P6CU86</accession>
<evidence type="ECO:0000313" key="2">
    <source>
        <dbReference type="EMBL" id="KAF9479302.1"/>
    </source>
</evidence>
<sequence length="293" mass="33223">MRKPPGYWSRFANFFKSPFERGRPTSFHHPYPRGVTEEPITLSFIVTVIVGQAYFHLLLRLPSLYFSRVSRIFDEANLNILEITEMAFETSEGCSPEEKAQAAMNMQVSEPVAPKIRPQYEKLKSSWEAFIDSLIREWETFNIVSVMLLTAILTILQITTAASDPVTRYAALFSLICSLISLLFGCMYIIRFGTMRKTYAAVEWAKAVLDSSQSVIWNVWVLLCMPAVWLTWSIILFIVAIMSFVWRTNPANDSASTFILSSTGLLVVRIAISAVLALGVMNTILITNTFRIY</sequence>
<feature type="transmembrane region" description="Helical" evidence="1">
    <location>
        <begin position="169"/>
        <end position="190"/>
    </location>
</feature>
<dbReference type="Proteomes" id="UP000807469">
    <property type="component" value="Unassembled WGS sequence"/>
</dbReference>
<name>A0A9P6CU86_9AGAR</name>
<gene>
    <name evidence="2" type="ORF">BDN70DRAFT_807293</name>
</gene>
<reference evidence="2" key="1">
    <citation type="submission" date="2020-11" db="EMBL/GenBank/DDBJ databases">
        <authorList>
            <consortium name="DOE Joint Genome Institute"/>
            <person name="Ahrendt S."/>
            <person name="Riley R."/>
            <person name="Andreopoulos W."/>
            <person name="Labutti K."/>
            <person name="Pangilinan J."/>
            <person name="Ruiz-Duenas F.J."/>
            <person name="Barrasa J.M."/>
            <person name="Sanchez-Garcia M."/>
            <person name="Camarero S."/>
            <person name="Miyauchi S."/>
            <person name="Serrano A."/>
            <person name="Linde D."/>
            <person name="Babiker R."/>
            <person name="Drula E."/>
            <person name="Ayuso-Fernandez I."/>
            <person name="Pacheco R."/>
            <person name="Padilla G."/>
            <person name="Ferreira P."/>
            <person name="Barriuso J."/>
            <person name="Kellner H."/>
            <person name="Castanera R."/>
            <person name="Alfaro M."/>
            <person name="Ramirez L."/>
            <person name="Pisabarro A.G."/>
            <person name="Kuo A."/>
            <person name="Tritt A."/>
            <person name="Lipzen A."/>
            <person name="He G."/>
            <person name="Yan M."/>
            <person name="Ng V."/>
            <person name="Cullen D."/>
            <person name="Martin F."/>
            <person name="Rosso M.-N."/>
            <person name="Henrissat B."/>
            <person name="Hibbett D."/>
            <person name="Martinez A.T."/>
            <person name="Grigoriev I.V."/>
        </authorList>
    </citation>
    <scope>NUCLEOTIDE SEQUENCE</scope>
    <source>
        <strain evidence="2">CIRM-BRFM 674</strain>
    </source>
</reference>
<keyword evidence="1" id="KW-0812">Transmembrane</keyword>
<evidence type="ECO:0000256" key="1">
    <source>
        <dbReference type="SAM" id="Phobius"/>
    </source>
</evidence>
<feature type="transmembrane region" description="Helical" evidence="1">
    <location>
        <begin position="219"/>
        <end position="246"/>
    </location>
</feature>